<evidence type="ECO:0000256" key="1">
    <source>
        <dbReference type="SAM" id="MobiDB-lite"/>
    </source>
</evidence>
<feature type="region of interest" description="Disordered" evidence="1">
    <location>
        <begin position="37"/>
        <end position="91"/>
    </location>
</feature>
<reference evidence="2 3" key="1">
    <citation type="journal article" date="2019" name="Commun. Biol.">
        <title>The bagworm genome reveals a unique fibroin gene that provides high tensile strength.</title>
        <authorList>
            <person name="Kono N."/>
            <person name="Nakamura H."/>
            <person name="Ohtoshi R."/>
            <person name="Tomita M."/>
            <person name="Numata K."/>
            <person name="Arakawa K."/>
        </authorList>
    </citation>
    <scope>NUCLEOTIDE SEQUENCE [LARGE SCALE GENOMIC DNA]</scope>
</reference>
<sequence length="210" mass="23572">MDVSPNFSEHSLPTGPAPAPRRLYDVLKNHSCQLRVRWHRDRDQTAVPRPAPRAPRRPRAEPEPRACGVRPLNEAAPRGAATPRRSRSPQRTRLVLNHPGLRKYAGEIDGAHAVTCARAAESANLETDVETTSKHRLFFLRGRAVAVLTKRADFGLYTSSGVLISDVDVRYATAASNRTSRFSNHQFSELPPFVEANLKTYLRQKLQHRL</sequence>
<dbReference type="Proteomes" id="UP000299102">
    <property type="component" value="Unassembled WGS sequence"/>
</dbReference>
<feature type="region of interest" description="Disordered" evidence="1">
    <location>
        <begin position="1"/>
        <end position="21"/>
    </location>
</feature>
<evidence type="ECO:0000313" key="2">
    <source>
        <dbReference type="EMBL" id="GBP95110.1"/>
    </source>
</evidence>
<feature type="compositionally biased region" description="Polar residues" evidence="1">
    <location>
        <begin position="1"/>
        <end position="11"/>
    </location>
</feature>
<comment type="caution">
    <text evidence="2">The sequence shown here is derived from an EMBL/GenBank/DDBJ whole genome shotgun (WGS) entry which is preliminary data.</text>
</comment>
<gene>
    <name evidence="2" type="ORF">EVAR_68974_1</name>
</gene>
<proteinExistence type="predicted"/>
<name>A0A4C2A4L2_EUMVA</name>
<organism evidence="2 3">
    <name type="scientific">Eumeta variegata</name>
    <name type="common">Bagworm moth</name>
    <name type="synonym">Eumeta japonica</name>
    <dbReference type="NCBI Taxonomy" id="151549"/>
    <lineage>
        <taxon>Eukaryota</taxon>
        <taxon>Metazoa</taxon>
        <taxon>Ecdysozoa</taxon>
        <taxon>Arthropoda</taxon>
        <taxon>Hexapoda</taxon>
        <taxon>Insecta</taxon>
        <taxon>Pterygota</taxon>
        <taxon>Neoptera</taxon>
        <taxon>Endopterygota</taxon>
        <taxon>Lepidoptera</taxon>
        <taxon>Glossata</taxon>
        <taxon>Ditrysia</taxon>
        <taxon>Tineoidea</taxon>
        <taxon>Psychidae</taxon>
        <taxon>Oiketicinae</taxon>
        <taxon>Eumeta</taxon>
    </lineage>
</organism>
<dbReference type="AlphaFoldDB" id="A0A4C2A4L2"/>
<accession>A0A4C2A4L2</accession>
<dbReference type="EMBL" id="BGZK01002585">
    <property type="protein sequence ID" value="GBP95110.1"/>
    <property type="molecule type" value="Genomic_DNA"/>
</dbReference>
<evidence type="ECO:0000313" key="3">
    <source>
        <dbReference type="Proteomes" id="UP000299102"/>
    </source>
</evidence>
<protein>
    <submittedName>
        <fullName evidence="2">Uncharacterized protein</fullName>
    </submittedName>
</protein>
<keyword evidence="3" id="KW-1185">Reference proteome</keyword>